<evidence type="ECO:0000313" key="3">
    <source>
        <dbReference type="Proteomes" id="UP000095413"/>
    </source>
</evidence>
<feature type="transmembrane region" description="Helical" evidence="1">
    <location>
        <begin position="12"/>
        <end position="35"/>
    </location>
</feature>
<accession>A0A174PPY2</accession>
<keyword evidence="1" id="KW-0472">Membrane</keyword>
<sequence>MRKRKRQVVKKLIQCAAIIAAGVLAIILFMLAIWYRGKNSEPVTDEQVAAQMQQAEPLVIETPEAATEGSIRVYDYDGCCIYSYYGKIRINSDGKDGKDIDVEAIGYLEGYQEHKDESEAGNE</sequence>
<proteinExistence type="predicted"/>
<dbReference type="RefSeq" id="WP_055056135.1">
    <property type="nucleotide sequence ID" value="NZ_CZBA01000010.1"/>
</dbReference>
<evidence type="ECO:0000256" key="1">
    <source>
        <dbReference type="SAM" id="Phobius"/>
    </source>
</evidence>
<protein>
    <submittedName>
        <fullName evidence="2">Uncharacterized protein</fullName>
    </submittedName>
</protein>
<keyword evidence="1" id="KW-0812">Transmembrane</keyword>
<evidence type="ECO:0000313" key="2">
    <source>
        <dbReference type="EMBL" id="CUP59969.1"/>
    </source>
</evidence>
<organism evidence="2 3">
    <name type="scientific">Blautia obeum</name>
    <dbReference type="NCBI Taxonomy" id="40520"/>
    <lineage>
        <taxon>Bacteria</taxon>
        <taxon>Bacillati</taxon>
        <taxon>Bacillota</taxon>
        <taxon>Clostridia</taxon>
        <taxon>Lachnospirales</taxon>
        <taxon>Lachnospiraceae</taxon>
        <taxon>Blautia</taxon>
    </lineage>
</organism>
<reference evidence="2 3" key="1">
    <citation type="submission" date="2015-09" db="EMBL/GenBank/DDBJ databases">
        <authorList>
            <consortium name="Pathogen Informatics"/>
        </authorList>
    </citation>
    <scope>NUCLEOTIDE SEQUENCE [LARGE SCALE GENOMIC DNA]</scope>
    <source>
        <strain evidence="2 3">2789STDY5834921</strain>
    </source>
</reference>
<gene>
    <name evidence="2" type="ORF">ERS852533_01894</name>
</gene>
<dbReference type="OrthoDB" id="2062661at2"/>
<keyword evidence="1" id="KW-1133">Transmembrane helix</keyword>
<dbReference type="EMBL" id="CZBA01000010">
    <property type="protein sequence ID" value="CUP59969.1"/>
    <property type="molecule type" value="Genomic_DNA"/>
</dbReference>
<name>A0A174PPY2_9FIRM</name>
<dbReference type="Proteomes" id="UP000095413">
    <property type="component" value="Unassembled WGS sequence"/>
</dbReference>
<dbReference type="AlphaFoldDB" id="A0A174PPY2"/>